<gene>
    <name evidence="5" type="ORF">GbCGDNIH9_1742</name>
</gene>
<dbReference type="EMBL" id="CP018191">
    <property type="protein sequence ID" value="APH55044.1"/>
    <property type="molecule type" value="Genomic_DNA"/>
</dbReference>
<dbReference type="FunFam" id="3.40.50.720:FF:000047">
    <property type="entry name" value="NADP-dependent L-serine/L-allo-threonine dehydrogenase"/>
    <property type="match status" value="1"/>
</dbReference>
<evidence type="ECO:0000313" key="5">
    <source>
        <dbReference type="EMBL" id="APH55044.1"/>
    </source>
</evidence>
<dbReference type="AlphaFoldDB" id="A0AAC9KBS9"/>
<dbReference type="Gene3D" id="3.40.50.720">
    <property type="entry name" value="NAD(P)-binding Rossmann-like Domain"/>
    <property type="match status" value="1"/>
</dbReference>
<sequence length="252" mass="26910">MSKTLLVTGATSGFGEAITRRAVRDGHRVIAAGRRVDRLETLEADLGEAVLPYRLDVTDPIATASLPDALPEEWRQIDVLVNNAGLALGLEPAHQTDLAQWDTMVATNVSGLIHITRAILPAMVARNDGLVINIGSIAGTYPYPGGNVYGATKAFVKQFSLNLRADLIGTGIRVTNLEPGAAAGSEFSQVRFNGDADKAAAVYDGMRPLMSEDIAETVAWLLTLPPHVSINRMEIMSVDQASGPLAMHRRTA</sequence>
<dbReference type="Proteomes" id="UP000182373">
    <property type="component" value="Chromosome"/>
</dbReference>
<keyword evidence="2 5" id="KW-0560">Oxidoreductase</keyword>
<dbReference type="RefSeq" id="WP_072572924.1">
    <property type="nucleotide sequence ID" value="NZ_CP018191.1"/>
</dbReference>
<dbReference type="Pfam" id="PF00106">
    <property type="entry name" value="adh_short"/>
    <property type="match status" value="1"/>
</dbReference>
<dbReference type="InterPro" id="IPR020904">
    <property type="entry name" value="Sc_DH/Rdtase_CS"/>
</dbReference>
<dbReference type="SUPFAM" id="SSF51735">
    <property type="entry name" value="NAD(P)-binding Rossmann-fold domains"/>
    <property type="match status" value="1"/>
</dbReference>
<reference evidence="6" key="1">
    <citation type="submission" date="2016-11" db="EMBL/GenBank/DDBJ databases">
        <title>Comparative genomic and phenotypic analysis of Granulibacter bethesdensis clinical isolates from patients with chronic granulomatous disease.</title>
        <authorList>
            <person name="Zarember K.A."/>
            <person name="Porcella S.F."/>
            <person name="Chu J."/>
            <person name="Ding L."/>
            <person name="Dahlstrom E."/>
            <person name="Barbian K."/>
            <person name="Martens C."/>
            <person name="Sykora L."/>
            <person name="Kramer S."/>
            <person name="Pettinato A.M."/>
            <person name="Hong H."/>
            <person name="Wald G."/>
            <person name="Berg L.J."/>
            <person name="Rogge L.S."/>
            <person name="Greenberg D.E."/>
            <person name="Falcone E.L."/>
            <person name="Neves J.F."/>
            <person name="Simoes M.J."/>
            <person name="Casal M."/>
            <person name="Rodriguez-Lopez F.C."/>
            <person name="Zelazny A."/>
            <person name="Gallin J.I."/>
            <person name="Holland S.M."/>
        </authorList>
    </citation>
    <scope>NUCLEOTIDE SEQUENCE [LARGE SCALE GENOMIC DNA]</scope>
    <source>
        <strain evidence="6">NIH9.1</strain>
    </source>
</reference>
<evidence type="ECO:0000313" key="6">
    <source>
        <dbReference type="Proteomes" id="UP000182373"/>
    </source>
</evidence>
<dbReference type="EC" id="1.1.1.276" evidence="5"/>
<dbReference type="PANTHER" id="PTHR42901">
    <property type="entry name" value="ALCOHOL DEHYDROGENASE"/>
    <property type="match status" value="1"/>
</dbReference>
<dbReference type="PROSITE" id="PS00061">
    <property type="entry name" value="ADH_SHORT"/>
    <property type="match status" value="1"/>
</dbReference>
<feature type="domain" description="Ketoreductase" evidence="4">
    <location>
        <begin position="3"/>
        <end position="180"/>
    </location>
</feature>
<accession>A0AAC9KBS9</accession>
<evidence type="ECO:0000256" key="3">
    <source>
        <dbReference type="RuleBase" id="RU000363"/>
    </source>
</evidence>
<dbReference type="PRINTS" id="PR00080">
    <property type="entry name" value="SDRFAMILY"/>
</dbReference>
<protein>
    <submittedName>
        <fullName evidence="5">NADP-dependent l-serine dehydrogenase</fullName>
        <ecNumber evidence="5">1.1.1.276</ecNumber>
    </submittedName>
</protein>
<evidence type="ECO:0000256" key="1">
    <source>
        <dbReference type="ARBA" id="ARBA00006484"/>
    </source>
</evidence>
<dbReference type="PANTHER" id="PTHR42901:SF1">
    <property type="entry name" value="ALCOHOL DEHYDROGENASE"/>
    <property type="match status" value="1"/>
</dbReference>
<proteinExistence type="inferred from homology"/>
<organism evidence="5 6">
    <name type="scientific">Granulibacter bethesdensis</name>
    <dbReference type="NCBI Taxonomy" id="364410"/>
    <lineage>
        <taxon>Bacteria</taxon>
        <taxon>Pseudomonadati</taxon>
        <taxon>Pseudomonadota</taxon>
        <taxon>Alphaproteobacteria</taxon>
        <taxon>Acetobacterales</taxon>
        <taxon>Acetobacteraceae</taxon>
        <taxon>Granulibacter</taxon>
    </lineage>
</organism>
<comment type="similarity">
    <text evidence="1 3">Belongs to the short-chain dehydrogenases/reductases (SDR) family.</text>
</comment>
<name>A0AAC9KBS9_9PROT</name>
<evidence type="ECO:0000256" key="2">
    <source>
        <dbReference type="ARBA" id="ARBA00023002"/>
    </source>
</evidence>
<dbReference type="InterPro" id="IPR057326">
    <property type="entry name" value="KR_dom"/>
</dbReference>
<dbReference type="SMART" id="SM00822">
    <property type="entry name" value="PKS_KR"/>
    <property type="match status" value="1"/>
</dbReference>
<dbReference type="InterPro" id="IPR036291">
    <property type="entry name" value="NAD(P)-bd_dom_sf"/>
</dbReference>
<dbReference type="InterPro" id="IPR002347">
    <property type="entry name" value="SDR_fam"/>
</dbReference>
<dbReference type="GO" id="GO:0031132">
    <property type="term" value="F:serine 3-dehydrogenase activity"/>
    <property type="evidence" value="ECO:0007669"/>
    <property type="project" value="UniProtKB-EC"/>
</dbReference>
<evidence type="ECO:0000259" key="4">
    <source>
        <dbReference type="SMART" id="SM00822"/>
    </source>
</evidence>
<dbReference type="PRINTS" id="PR00081">
    <property type="entry name" value="GDHRDH"/>
</dbReference>